<protein>
    <submittedName>
        <fullName evidence="1">Uncharacterized protein</fullName>
    </submittedName>
</protein>
<evidence type="ECO:0000313" key="1">
    <source>
        <dbReference type="EMBL" id="KAL1555032.1"/>
    </source>
</evidence>
<dbReference type="AlphaFoldDB" id="A0ABD1HFI6"/>
<gene>
    <name evidence="1" type="ORF">AAHA92_15520</name>
</gene>
<proteinExistence type="predicted"/>
<reference evidence="1 2" key="1">
    <citation type="submission" date="2024-06" db="EMBL/GenBank/DDBJ databases">
        <title>A chromosome level genome sequence of Diviner's sage (Salvia divinorum).</title>
        <authorList>
            <person name="Ford S.A."/>
            <person name="Ro D.-K."/>
            <person name="Ness R.W."/>
            <person name="Phillips M.A."/>
        </authorList>
    </citation>
    <scope>NUCLEOTIDE SEQUENCE [LARGE SCALE GENOMIC DNA]</scope>
    <source>
        <strain evidence="1">SAF-2024a</strain>
        <tissue evidence="1">Leaf</tissue>
    </source>
</reference>
<dbReference type="Proteomes" id="UP001567538">
    <property type="component" value="Unassembled WGS sequence"/>
</dbReference>
<comment type="caution">
    <text evidence="1">The sequence shown here is derived from an EMBL/GenBank/DDBJ whole genome shotgun (WGS) entry which is preliminary data.</text>
</comment>
<keyword evidence="2" id="KW-1185">Reference proteome</keyword>
<dbReference type="EMBL" id="JBEAFC010000006">
    <property type="protein sequence ID" value="KAL1555032.1"/>
    <property type="molecule type" value="Genomic_DNA"/>
</dbReference>
<organism evidence="1 2">
    <name type="scientific">Salvia divinorum</name>
    <name type="common">Maria pastora</name>
    <name type="synonym">Diviner's sage</name>
    <dbReference type="NCBI Taxonomy" id="28513"/>
    <lineage>
        <taxon>Eukaryota</taxon>
        <taxon>Viridiplantae</taxon>
        <taxon>Streptophyta</taxon>
        <taxon>Embryophyta</taxon>
        <taxon>Tracheophyta</taxon>
        <taxon>Spermatophyta</taxon>
        <taxon>Magnoliopsida</taxon>
        <taxon>eudicotyledons</taxon>
        <taxon>Gunneridae</taxon>
        <taxon>Pentapetalae</taxon>
        <taxon>asterids</taxon>
        <taxon>lamiids</taxon>
        <taxon>Lamiales</taxon>
        <taxon>Lamiaceae</taxon>
        <taxon>Nepetoideae</taxon>
        <taxon>Mentheae</taxon>
        <taxon>Salviinae</taxon>
        <taxon>Salvia</taxon>
        <taxon>Salvia subgen. Calosphace</taxon>
    </lineage>
</organism>
<accession>A0ABD1HFI6</accession>
<evidence type="ECO:0000313" key="2">
    <source>
        <dbReference type="Proteomes" id="UP001567538"/>
    </source>
</evidence>
<sequence length="86" mass="9917">MLSDYFFTPIDSSSISFHHVSNQILTREGRLDGIDGGNVEGVQTRVHVRVRRRQLAVREEQVSARVYGWRRGQLQTDQRVSDEGME</sequence>
<name>A0ABD1HFI6_SALDI</name>